<organism evidence="9 10">
    <name type="scientific">Nannocystis pusilla</name>
    <dbReference type="NCBI Taxonomy" id="889268"/>
    <lineage>
        <taxon>Bacteria</taxon>
        <taxon>Pseudomonadati</taxon>
        <taxon>Myxococcota</taxon>
        <taxon>Polyangia</taxon>
        <taxon>Nannocystales</taxon>
        <taxon>Nannocystaceae</taxon>
        <taxon>Nannocystis</taxon>
    </lineage>
</organism>
<dbReference type="PANTHER" id="PTHR36838">
    <property type="entry name" value="AUXIN EFFLUX CARRIER FAMILY PROTEIN"/>
    <property type="match status" value="1"/>
</dbReference>
<feature type="transmembrane region" description="Helical" evidence="8">
    <location>
        <begin position="174"/>
        <end position="198"/>
    </location>
</feature>
<dbReference type="Proteomes" id="UP001139031">
    <property type="component" value="Unassembled WGS sequence"/>
</dbReference>
<evidence type="ECO:0000256" key="1">
    <source>
        <dbReference type="ARBA" id="ARBA00004651"/>
    </source>
</evidence>
<comment type="subcellular location">
    <subcellularLocation>
        <location evidence="1">Cell membrane</location>
        <topology evidence="1">Multi-pass membrane protein</topology>
    </subcellularLocation>
</comment>
<dbReference type="RefSeq" id="WP_224189549.1">
    <property type="nucleotide sequence ID" value="NZ_JAIRAU010000001.1"/>
</dbReference>
<keyword evidence="10" id="KW-1185">Reference proteome</keyword>
<comment type="caution">
    <text evidence="9">The sequence shown here is derived from an EMBL/GenBank/DDBJ whole genome shotgun (WGS) entry which is preliminary data.</text>
</comment>
<evidence type="ECO:0000313" key="9">
    <source>
        <dbReference type="EMBL" id="MBZ5707786.1"/>
    </source>
</evidence>
<reference evidence="9" key="1">
    <citation type="submission" date="2021-08" db="EMBL/GenBank/DDBJ databases">
        <authorList>
            <person name="Stevens D.C."/>
        </authorList>
    </citation>
    <scope>NUCLEOTIDE SEQUENCE</scope>
    <source>
        <strain evidence="9">DSM 53165</strain>
    </source>
</reference>
<dbReference type="EMBL" id="JAIRAU010000001">
    <property type="protein sequence ID" value="MBZ5707786.1"/>
    <property type="molecule type" value="Genomic_DNA"/>
</dbReference>
<feature type="transmembrane region" description="Helical" evidence="8">
    <location>
        <begin position="125"/>
        <end position="153"/>
    </location>
</feature>
<keyword evidence="4" id="KW-1003">Cell membrane</keyword>
<name>A0ABS7THW8_9BACT</name>
<gene>
    <name evidence="9" type="ORF">K7C98_00845</name>
</gene>
<proteinExistence type="inferred from homology"/>
<feature type="transmembrane region" description="Helical" evidence="8">
    <location>
        <begin position="235"/>
        <end position="257"/>
    </location>
</feature>
<evidence type="ECO:0000256" key="7">
    <source>
        <dbReference type="ARBA" id="ARBA00023136"/>
    </source>
</evidence>
<dbReference type="InterPro" id="IPR038770">
    <property type="entry name" value="Na+/solute_symporter_sf"/>
</dbReference>
<sequence length="320" mass="32071">MPTGDILPLLITLFGLVAVGQLLRLTGALPPTAADTLARVILQVTMPALIVVILADARFEPALIPAVLACTIALFSAVALGVLWMRARGASRPTQGAAGIVSAFANTAFLGVPFVLAVHPGSRGAATAAVIIDTVDTTILLLTFGVAFAGAMARPPSPVKAPLAPRVRRALGELLRQPMIVAVLLGLALALGGVALPAALAQPLAQVGQTTAVLAFLTIGLGLDLRSLRGQTVPLAGIAAIKLLIAPAIACLVLLALDVRGDVARTAVLQAAMPTAVVSAIIATNAGCDGQLAAAASVVTALLSLATLPLVLACLQAIGL</sequence>
<accession>A0ABS7THW8</accession>
<evidence type="ECO:0000256" key="3">
    <source>
        <dbReference type="ARBA" id="ARBA00022448"/>
    </source>
</evidence>
<feature type="transmembrane region" description="Helical" evidence="8">
    <location>
        <begin position="263"/>
        <end position="283"/>
    </location>
</feature>
<dbReference type="Pfam" id="PF03547">
    <property type="entry name" value="Mem_trans"/>
    <property type="match status" value="2"/>
</dbReference>
<evidence type="ECO:0000256" key="4">
    <source>
        <dbReference type="ARBA" id="ARBA00022475"/>
    </source>
</evidence>
<dbReference type="PANTHER" id="PTHR36838:SF1">
    <property type="entry name" value="SLR1864 PROTEIN"/>
    <property type="match status" value="1"/>
</dbReference>
<evidence type="ECO:0000256" key="2">
    <source>
        <dbReference type="ARBA" id="ARBA00010145"/>
    </source>
</evidence>
<evidence type="ECO:0000256" key="8">
    <source>
        <dbReference type="SAM" id="Phobius"/>
    </source>
</evidence>
<feature type="transmembrane region" description="Helical" evidence="8">
    <location>
        <begin position="63"/>
        <end position="85"/>
    </location>
</feature>
<evidence type="ECO:0000256" key="5">
    <source>
        <dbReference type="ARBA" id="ARBA00022692"/>
    </source>
</evidence>
<keyword evidence="3" id="KW-0813">Transport</keyword>
<evidence type="ECO:0000313" key="10">
    <source>
        <dbReference type="Proteomes" id="UP001139031"/>
    </source>
</evidence>
<feature type="transmembrane region" description="Helical" evidence="8">
    <location>
        <begin position="6"/>
        <end position="25"/>
    </location>
</feature>
<evidence type="ECO:0000256" key="6">
    <source>
        <dbReference type="ARBA" id="ARBA00022989"/>
    </source>
</evidence>
<keyword evidence="7 8" id="KW-0472">Membrane</keyword>
<dbReference type="Gene3D" id="1.20.1530.20">
    <property type="match status" value="1"/>
</dbReference>
<protein>
    <submittedName>
        <fullName evidence="9">AEC family transporter</fullName>
    </submittedName>
</protein>
<keyword evidence="5 8" id="KW-0812">Transmembrane</keyword>
<feature type="transmembrane region" description="Helical" evidence="8">
    <location>
        <begin position="295"/>
        <end position="318"/>
    </location>
</feature>
<feature type="transmembrane region" description="Helical" evidence="8">
    <location>
        <begin position="204"/>
        <end position="223"/>
    </location>
</feature>
<keyword evidence="6 8" id="KW-1133">Transmembrane helix</keyword>
<dbReference type="InterPro" id="IPR004776">
    <property type="entry name" value="Mem_transp_PIN-like"/>
</dbReference>
<feature type="transmembrane region" description="Helical" evidence="8">
    <location>
        <begin position="97"/>
        <end position="119"/>
    </location>
</feature>
<feature type="transmembrane region" description="Helical" evidence="8">
    <location>
        <begin position="37"/>
        <end position="57"/>
    </location>
</feature>
<comment type="similarity">
    <text evidence="2">Belongs to the auxin efflux carrier (TC 2.A.69) family.</text>
</comment>